<dbReference type="InterPro" id="IPR000805">
    <property type="entry name" value="Glyco_hydro_26"/>
</dbReference>
<dbReference type="InterPro" id="IPR017853">
    <property type="entry name" value="GH"/>
</dbReference>
<dbReference type="PANTHER" id="PTHR40079">
    <property type="entry name" value="MANNAN ENDO-1,4-BETA-MANNOSIDASE E-RELATED"/>
    <property type="match status" value="1"/>
</dbReference>
<proteinExistence type="inferred from homology"/>
<protein>
    <submittedName>
        <fullName evidence="6">Mannan endo-1,4-beta-mannosidase</fullName>
        <ecNumber evidence="6">3.2.1.78</ecNumber>
    </submittedName>
</protein>
<dbReference type="Gene3D" id="3.20.20.80">
    <property type="entry name" value="Glycosidases"/>
    <property type="match status" value="1"/>
</dbReference>
<reference evidence="6 7" key="1">
    <citation type="submission" date="2023-07" db="EMBL/GenBank/DDBJ databases">
        <title>Sorghum-associated microbial communities from plants grown in Nebraska, USA.</title>
        <authorList>
            <person name="Schachtman D."/>
        </authorList>
    </citation>
    <scope>NUCLEOTIDE SEQUENCE [LARGE SCALE GENOMIC DNA]</scope>
    <source>
        <strain evidence="6 7">CC482</strain>
    </source>
</reference>
<gene>
    <name evidence="6" type="ORF">J2T15_001338</name>
</gene>
<sequence>MINTNDQALFRVEPNLINPNAEDNAKRLMSYLCDIYGKRILTGQQIGVVTSPEVDIIYETTGKYPAVYGFDFMNYSPSRTERGSACSDTDIAIDWWNNGGIVTFCWHWNAPKDLVDELPDRNWDKGFYTNATTFDVKKAMDDESSEDYLLLIRDIDAISLQLLRLQEAGVPVLWRPLHEASGGWFWWGAKGAEPCVKLWKLMYDRMTNLHKLNHLIWVWNGQHADWYPGDEYVDIIGEDIYPPAQHYESQSERFRTAQSYSKKNKIIALSENGPIPDPDLMVRDQALWAWNCTWYGNFVYTEKDGRKQYSGEFTELAQLLKFYNHPFSVTRDEVPDLRSYPLR</sequence>
<evidence type="ECO:0000259" key="5">
    <source>
        <dbReference type="PROSITE" id="PS51764"/>
    </source>
</evidence>
<feature type="active site" description="Proton donor" evidence="4">
    <location>
        <position position="179"/>
    </location>
</feature>
<dbReference type="Pfam" id="PF02156">
    <property type="entry name" value="Glyco_hydro_26"/>
    <property type="match status" value="1"/>
</dbReference>
<evidence type="ECO:0000313" key="6">
    <source>
        <dbReference type="EMBL" id="MDQ0111905.1"/>
    </source>
</evidence>
<dbReference type="PROSITE" id="PS51764">
    <property type="entry name" value="GH26"/>
    <property type="match status" value="1"/>
</dbReference>
<dbReference type="Proteomes" id="UP001229346">
    <property type="component" value="Unassembled WGS sequence"/>
</dbReference>
<dbReference type="EC" id="3.2.1.78" evidence="6"/>
<name>A0ABT9TWZ9_PAEHA</name>
<comment type="similarity">
    <text evidence="1 4">Belongs to the glycosyl hydrolase 26 family.</text>
</comment>
<evidence type="ECO:0000313" key="7">
    <source>
        <dbReference type="Proteomes" id="UP001229346"/>
    </source>
</evidence>
<dbReference type="PANTHER" id="PTHR40079:SF4">
    <property type="entry name" value="GH26 DOMAIN-CONTAINING PROTEIN-RELATED"/>
    <property type="match status" value="1"/>
</dbReference>
<dbReference type="RefSeq" id="WP_307202226.1">
    <property type="nucleotide sequence ID" value="NZ_JAUSSU010000002.1"/>
</dbReference>
<dbReference type="EMBL" id="JAUSSU010000002">
    <property type="protein sequence ID" value="MDQ0111905.1"/>
    <property type="molecule type" value="Genomic_DNA"/>
</dbReference>
<dbReference type="GO" id="GO:0016985">
    <property type="term" value="F:mannan endo-1,4-beta-mannosidase activity"/>
    <property type="evidence" value="ECO:0007669"/>
    <property type="project" value="UniProtKB-EC"/>
</dbReference>
<evidence type="ECO:0000256" key="3">
    <source>
        <dbReference type="ARBA" id="ARBA00023295"/>
    </source>
</evidence>
<evidence type="ECO:0000256" key="1">
    <source>
        <dbReference type="ARBA" id="ARBA00007754"/>
    </source>
</evidence>
<evidence type="ECO:0000256" key="4">
    <source>
        <dbReference type="PROSITE-ProRule" id="PRU01100"/>
    </source>
</evidence>
<organism evidence="6 7">
    <name type="scientific">Paenibacillus harenae</name>
    <dbReference type="NCBI Taxonomy" id="306543"/>
    <lineage>
        <taxon>Bacteria</taxon>
        <taxon>Bacillati</taxon>
        <taxon>Bacillota</taxon>
        <taxon>Bacilli</taxon>
        <taxon>Bacillales</taxon>
        <taxon>Paenibacillaceae</taxon>
        <taxon>Paenibacillus</taxon>
    </lineage>
</organism>
<dbReference type="PRINTS" id="PR00739">
    <property type="entry name" value="GLHYDRLASE26"/>
</dbReference>
<keyword evidence="7" id="KW-1185">Reference proteome</keyword>
<keyword evidence="2 4" id="KW-0378">Hydrolase</keyword>
<comment type="caution">
    <text evidence="6">The sequence shown here is derived from an EMBL/GenBank/DDBJ whole genome shotgun (WGS) entry which is preliminary data.</text>
</comment>
<dbReference type="InterPro" id="IPR022790">
    <property type="entry name" value="GH26_dom"/>
</dbReference>
<dbReference type="SUPFAM" id="SSF51445">
    <property type="entry name" value="(Trans)glycosidases"/>
    <property type="match status" value="1"/>
</dbReference>
<keyword evidence="3 4" id="KW-0326">Glycosidase</keyword>
<evidence type="ECO:0000256" key="2">
    <source>
        <dbReference type="ARBA" id="ARBA00022801"/>
    </source>
</evidence>
<feature type="domain" description="GH26" evidence="5">
    <location>
        <begin position="23"/>
        <end position="332"/>
    </location>
</feature>
<accession>A0ABT9TWZ9</accession>
<feature type="active site" description="Nucleophile" evidence="4">
    <location>
        <position position="271"/>
    </location>
</feature>